<name>A0AAE1RCB0_9SOLA</name>
<dbReference type="Proteomes" id="UP001291623">
    <property type="component" value="Unassembled WGS sequence"/>
</dbReference>
<reference evidence="1" key="1">
    <citation type="submission" date="2023-12" db="EMBL/GenBank/DDBJ databases">
        <title>Genome assembly of Anisodus tanguticus.</title>
        <authorList>
            <person name="Wang Y.-J."/>
        </authorList>
    </citation>
    <scope>NUCLEOTIDE SEQUENCE</scope>
    <source>
        <strain evidence="1">KB-2021</strain>
        <tissue evidence="1">Leaf</tissue>
    </source>
</reference>
<organism evidence="1 2">
    <name type="scientific">Anisodus tanguticus</name>
    <dbReference type="NCBI Taxonomy" id="243964"/>
    <lineage>
        <taxon>Eukaryota</taxon>
        <taxon>Viridiplantae</taxon>
        <taxon>Streptophyta</taxon>
        <taxon>Embryophyta</taxon>
        <taxon>Tracheophyta</taxon>
        <taxon>Spermatophyta</taxon>
        <taxon>Magnoliopsida</taxon>
        <taxon>eudicotyledons</taxon>
        <taxon>Gunneridae</taxon>
        <taxon>Pentapetalae</taxon>
        <taxon>asterids</taxon>
        <taxon>lamiids</taxon>
        <taxon>Solanales</taxon>
        <taxon>Solanaceae</taxon>
        <taxon>Solanoideae</taxon>
        <taxon>Hyoscyameae</taxon>
        <taxon>Anisodus</taxon>
    </lineage>
</organism>
<proteinExistence type="predicted"/>
<accession>A0AAE1RCB0</accession>
<dbReference type="PANTHER" id="PTHR33674:SF7">
    <property type="entry name" value="YIPPEE DOMAIN-CONTAINING PROTEIN"/>
    <property type="match status" value="1"/>
</dbReference>
<dbReference type="AlphaFoldDB" id="A0AAE1RCB0"/>
<comment type="caution">
    <text evidence="1">The sequence shown here is derived from an EMBL/GenBank/DDBJ whole genome shotgun (WGS) entry which is preliminary data.</text>
</comment>
<dbReference type="PANTHER" id="PTHR33674">
    <property type="entry name" value="METHIONINE-S-OXIDE REDUCTASE"/>
    <property type="match status" value="1"/>
</dbReference>
<evidence type="ECO:0000313" key="2">
    <source>
        <dbReference type="Proteomes" id="UP001291623"/>
    </source>
</evidence>
<protein>
    <submittedName>
        <fullName evidence="1">Uncharacterized protein</fullName>
    </submittedName>
</protein>
<dbReference type="EMBL" id="JAVYJV010000017">
    <property type="protein sequence ID" value="KAK4348664.1"/>
    <property type="molecule type" value="Genomic_DNA"/>
</dbReference>
<gene>
    <name evidence="1" type="ORF">RND71_031419</name>
</gene>
<keyword evidence="2" id="KW-1185">Reference proteome</keyword>
<sequence>MLAETDFFSCSSLAARDIDLAFPSDHLISNAERDVTYSCGSCGYELNLNSCNRNTRVIGSKYGKTMRRGVLSFLCIDESRFTQISKLRCSPYFRSKNSWGFFQRHTKLLCRKCRNYIGISYIENDNTSAAASLPRNIYVKSDAATPNWDGLSACRTNYDIKICALRPSVALFEGSDYVAVN</sequence>
<dbReference type="InterPro" id="IPR045282">
    <property type="entry name" value="At4g08330-like"/>
</dbReference>
<evidence type="ECO:0000313" key="1">
    <source>
        <dbReference type="EMBL" id="KAK4348664.1"/>
    </source>
</evidence>
<dbReference type="Pfam" id="PF24046">
    <property type="entry name" value="At4g08330"/>
    <property type="match status" value="1"/>
</dbReference>